<feature type="chain" id="PRO_5041738250" description="Ice-binding protein C-terminal domain-containing protein" evidence="1">
    <location>
        <begin position="37"/>
        <end position="249"/>
    </location>
</feature>
<dbReference type="EMBL" id="BMWV01000002">
    <property type="protein sequence ID" value="GGY31141.1"/>
    <property type="molecule type" value="Genomic_DNA"/>
</dbReference>
<sequence>MNAFLDHPSLPRRRMPAALRGTAALLAALACSSAMADIYTITTHTAGSTAAFNLPGLFPEGDIVGSRAFDLTVTSVFDSANVMTSVDNTWMQATDADLQISLRLDGQVYSLDAIGQVSSQILSDTDGAGRTTKRFYQSISFDPDTYGDLATIQQYVFTAADQFGIKSVLEPATAYYADPLTKGFSIFDWKVAPDVDPTLLGDGTGLAQRFDYNLVVTVPEPSTYAMLGAGMVLLAAAARRRSKAAATPG</sequence>
<feature type="signal peptide" evidence="1">
    <location>
        <begin position="1"/>
        <end position="36"/>
    </location>
</feature>
<dbReference type="RefSeq" id="WP_229420740.1">
    <property type="nucleotide sequence ID" value="NZ_BMWV01000002.1"/>
</dbReference>
<evidence type="ECO:0000313" key="3">
    <source>
        <dbReference type="EMBL" id="GGY31141.1"/>
    </source>
</evidence>
<dbReference type="AlphaFoldDB" id="A0AA87XRD0"/>
<evidence type="ECO:0000259" key="2">
    <source>
        <dbReference type="Pfam" id="PF07589"/>
    </source>
</evidence>
<name>A0AA87XRD0_9BURK</name>
<reference evidence="3" key="2">
    <citation type="submission" date="2022-12" db="EMBL/GenBank/DDBJ databases">
        <authorList>
            <person name="Sun Q."/>
            <person name="Kim S."/>
        </authorList>
    </citation>
    <scope>NUCLEOTIDE SEQUENCE</scope>
    <source>
        <strain evidence="3">KCTC 12343</strain>
    </source>
</reference>
<evidence type="ECO:0000313" key="4">
    <source>
        <dbReference type="Proteomes" id="UP000628442"/>
    </source>
</evidence>
<gene>
    <name evidence="3" type="ORF">GCM10007387_11400</name>
</gene>
<accession>A0AA87XRD0</accession>
<organism evidence="3 4">
    <name type="scientific">Pseudoduganella albidiflava</name>
    <dbReference type="NCBI Taxonomy" id="321983"/>
    <lineage>
        <taxon>Bacteria</taxon>
        <taxon>Pseudomonadati</taxon>
        <taxon>Pseudomonadota</taxon>
        <taxon>Betaproteobacteria</taxon>
        <taxon>Burkholderiales</taxon>
        <taxon>Oxalobacteraceae</taxon>
        <taxon>Telluria group</taxon>
        <taxon>Pseudoduganella</taxon>
    </lineage>
</organism>
<evidence type="ECO:0000256" key="1">
    <source>
        <dbReference type="SAM" id="SignalP"/>
    </source>
</evidence>
<feature type="domain" description="Ice-binding protein C-terminal" evidence="2">
    <location>
        <begin position="217"/>
        <end position="241"/>
    </location>
</feature>
<dbReference type="NCBIfam" id="TIGR02595">
    <property type="entry name" value="PEP_CTERM"/>
    <property type="match status" value="1"/>
</dbReference>
<proteinExistence type="predicted"/>
<dbReference type="Proteomes" id="UP000628442">
    <property type="component" value="Unassembled WGS sequence"/>
</dbReference>
<protein>
    <recommendedName>
        <fullName evidence="2">Ice-binding protein C-terminal domain-containing protein</fullName>
    </recommendedName>
</protein>
<reference evidence="3" key="1">
    <citation type="journal article" date="2014" name="Int. J. Syst. Evol. Microbiol.">
        <title>Complete genome sequence of Corynebacterium casei LMG S-19264T (=DSM 44701T), isolated from a smear-ripened cheese.</title>
        <authorList>
            <consortium name="US DOE Joint Genome Institute (JGI-PGF)"/>
            <person name="Walter F."/>
            <person name="Albersmeier A."/>
            <person name="Kalinowski J."/>
            <person name="Ruckert C."/>
        </authorList>
    </citation>
    <scope>NUCLEOTIDE SEQUENCE</scope>
    <source>
        <strain evidence="3">KCTC 12343</strain>
    </source>
</reference>
<comment type="caution">
    <text evidence="3">The sequence shown here is derived from an EMBL/GenBank/DDBJ whole genome shotgun (WGS) entry which is preliminary data.</text>
</comment>
<dbReference type="InterPro" id="IPR013424">
    <property type="entry name" value="Ice-binding_C"/>
</dbReference>
<keyword evidence="1" id="KW-0732">Signal</keyword>
<dbReference type="Pfam" id="PF07589">
    <property type="entry name" value="PEP-CTERM"/>
    <property type="match status" value="1"/>
</dbReference>